<evidence type="ECO:0000259" key="9">
    <source>
        <dbReference type="Pfam" id="PF20772"/>
    </source>
</evidence>
<dbReference type="RefSeq" id="WP_149677553.1">
    <property type="nucleotide sequence ID" value="NZ_FQZP01000003.1"/>
</dbReference>
<keyword evidence="3 6" id="KW-0805">Transcription regulation</keyword>
<dbReference type="PANTHER" id="PTHR12532:SF6">
    <property type="entry name" value="TRANSCRIPTIONAL REGULATORY PROTEIN YEBC-RELATED"/>
    <property type="match status" value="1"/>
</dbReference>
<dbReference type="FunFam" id="1.10.10.200:FF:000002">
    <property type="entry name" value="Probable transcriptional regulatory protein CLM62_37755"/>
    <property type="match status" value="1"/>
</dbReference>
<dbReference type="Pfam" id="PF20772">
    <property type="entry name" value="TACO1_YebC_N"/>
    <property type="match status" value="1"/>
</dbReference>
<dbReference type="NCBIfam" id="NF009044">
    <property type="entry name" value="PRK12378.1"/>
    <property type="match status" value="1"/>
</dbReference>
<keyword evidence="11" id="KW-1185">Reference proteome</keyword>
<evidence type="ECO:0000256" key="1">
    <source>
        <dbReference type="ARBA" id="ARBA00008724"/>
    </source>
</evidence>
<evidence type="ECO:0000256" key="4">
    <source>
        <dbReference type="ARBA" id="ARBA00023125"/>
    </source>
</evidence>
<dbReference type="AlphaFoldDB" id="A0A1M6BH89"/>
<protein>
    <recommendedName>
        <fullName evidence="6">Probable transcriptional regulatory protein SAMN05444373_10035</fullName>
    </recommendedName>
</protein>
<dbReference type="InterPro" id="IPR017856">
    <property type="entry name" value="Integrase-like_N"/>
</dbReference>
<name>A0A1M6BH89_9FIRM</name>
<evidence type="ECO:0000313" key="10">
    <source>
        <dbReference type="EMBL" id="SHI48081.1"/>
    </source>
</evidence>
<dbReference type="NCBIfam" id="NF001030">
    <property type="entry name" value="PRK00110.1"/>
    <property type="match status" value="1"/>
</dbReference>
<evidence type="ECO:0000256" key="7">
    <source>
        <dbReference type="SAM" id="MobiDB-lite"/>
    </source>
</evidence>
<keyword evidence="4 6" id="KW-0238">DNA-binding</keyword>
<accession>A0A1M6BH89</accession>
<dbReference type="GO" id="GO:0005829">
    <property type="term" value="C:cytosol"/>
    <property type="evidence" value="ECO:0007669"/>
    <property type="project" value="TreeGrafter"/>
</dbReference>
<organism evidence="10 11">
    <name type="scientific">Thermoclostridium caenicola</name>
    <dbReference type="NCBI Taxonomy" id="659425"/>
    <lineage>
        <taxon>Bacteria</taxon>
        <taxon>Bacillati</taxon>
        <taxon>Bacillota</taxon>
        <taxon>Clostridia</taxon>
        <taxon>Eubacteriales</taxon>
        <taxon>Oscillospiraceae</taxon>
        <taxon>Thermoclostridium</taxon>
    </lineage>
</organism>
<dbReference type="InterPro" id="IPR002876">
    <property type="entry name" value="Transcrip_reg_TACO1-like"/>
</dbReference>
<dbReference type="InterPro" id="IPR029072">
    <property type="entry name" value="YebC-like"/>
</dbReference>
<feature type="region of interest" description="Disordered" evidence="7">
    <location>
        <begin position="1"/>
        <end position="20"/>
    </location>
</feature>
<dbReference type="SUPFAM" id="SSF75625">
    <property type="entry name" value="YebC-like"/>
    <property type="match status" value="1"/>
</dbReference>
<dbReference type="Gene3D" id="3.30.70.980">
    <property type="match status" value="2"/>
</dbReference>
<dbReference type="OrthoDB" id="9781053at2"/>
<dbReference type="GO" id="GO:0003677">
    <property type="term" value="F:DNA binding"/>
    <property type="evidence" value="ECO:0007669"/>
    <property type="project" value="UniProtKB-UniRule"/>
</dbReference>
<dbReference type="EMBL" id="FQZP01000003">
    <property type="protein sequence ID" value="SHI48081.1"/>
    <property type="molecule type" value="Genomic_DNA"/>
</dbReference>
<reference evidence="10 11" key="1">
    <citation type="submission" date="2016-11" db="EMBL/GenBank/DDBJ databases">
        <authorList>
            <person name="Varghese N."/>
            <person name="Submissions S."/>
        </authorList>
    </citation>
    <scope>NUCLEOTIDE SEQUENCE [LARGE SCALE GENOMIC DNA]</scope>
    <source>
        <strain evidence="10 11">DSM 19027</strain>
    </source>
</reference>
<evidence type="ECO:0000256" key="5">
    <source>
        <dbReference type="ARBA" id="ARBA00023163"/>
    </source>
</evidence>
<keyword evidence="2 6" id="KW-0963">Cytoplasm</keyword>
<sequence>MAGHSKWANIKHKKSKTDAQKGKLFTKIGREIAIAVRSGGPDPASNSKLRDVIAKAKSCNMPNESIMRSIKKAAGEGDTTNYEAITYEGYGPGGVAVIVEALTDNRNRTAGDIRHLFDKYGGNMGATGCVSFMFEQKGQIIIERGDKDEDEVMMIALDAGASDFQADEEYFEILTEPNDFTAVREKLEAAGFRFESAELTMIPQTYTKLTNPEDIEKMEKLLERLEDHDDVQNIWHNWEQE</sequence>
<dbReference type="InterPro" id="IPR026564">
    <property type="entry name" value="Transcrip_reg_TACO1-like_dom3"/>
</dbReference>
<dbReference type="Gene3D" id="1.10.10.200">
    <property type="match status" value="1"/>
</dbReference>
<evidence type="ECO:0000259" key="8">
    <source>
        <dbReference type="Pfam" id="PF01709"/>
    </source>
</evidence>
<dbReference type="NCBIfam" id="TIGR01033">
    <property type="entry name" value="YebC/PmpR family DNA-binding transcriptional regulator"/>
    <property type="match status" value="1"/>
</dbReference>
<comment type="subcellular location">
    <subcellularLocation>
        <location evidence="6">Cytoplasm</location>
    </subcellularLocation>
</comment>
<dbReference type="FunFam" id="3.30.70.980:FF:000002">
    <property type="entry name" value="Probable transcriptional regulatory protein YebC"/>
    <property type="match status" value="1"/>
</dbReference>
<keyword evidence="5 6" id="KW-0804">Transcription</keyword>
<dbReference type="InterPro" id="IPR048300">
    <property type="entry name" value="TACO1_YebC-like_2nd/3rd_dom"/>
</dbReference>
<dbReference type="GO" id="GO:0006355">
    <property type="term" value="P:regulation of DNA-templated transcription"/>
    <property type="evidence" value="ECO:0007669"/>
    <property type="project" value="UniProtKB-UniRule"/>
</dbReference>
<evidence type="ECO:0000256" key="2">
    <source>
        <dbReference type="ARBA" id="ARBA00022490"/>
    </source>
</evidence>
<evidence type="ECO:0000256" key="6">
    <source>
        <dbReference type="HAMAP-Rule" id="MF_00693"/>
    </source>
</evidence>
<dbReference type="Proteomes" id="UP000324781">
    <property type="component" value="Unassembled WGS sequence"/>
</dbReference>
<evidence type="ECO:0000313" key="11">
    <source>
        <dbReference type="Proteomes" id="UP000324781"/>
    </source>
</evidence>
<dbReference type="InterPro" id="IPR049083">
    <property type="entry name" value="TACO1_YebC_N"/>
</dbReference>
<comment type="similarity">
    <text evidence="1 6">Belongs to the TACO1 family.</text>
</comment>
<evidence type="ECO:0000256" key="3">
    <source>
        <dbReference type="ARBA" id="ARBA00023015"/>
    </source>
</evidence>
<gene>
    <name evidence="10" type="ORF">SAMN05444373_10035</name>
</gene>
<dbReference type="PANTHER" id="PTHR12532">
    <property type="entry name" value="TRANSLATIONAL ACTIVATOR OF CYTOCHROME C OXIDASE 1"/>
    <property type="match status" value="1"/>
</dbReference>
<proteinExistence type="inferred from homology"/>
<feature type="domain" description="TACO1/YebC-like N-terminal" evidence="9">
    <location>
        <begin position="5"/>
        <end position="76"/>
    </location>
</feature>
<dbReference type="Pfam" id="PF01709">
    <property type="entry name" value="Transcrip_reg"/>
    <property type="match status" value="1"/>
</dbReference>
<dbReference type="HAMAP" id="MF_00693">
    <property type="entry name" value="Transcrip_reg_TACO1"/>
    <property type="match status" value="1"/>
</dbReference>
<feature type="domain" description="TACO1/YebC-like second and third" evidence="8">
    <location>
        <begin position="82"/>
        <end position="238"/>
    </location>
</feature>